<evidence type="ECO:0000313" key="4">
    <source>
        <dbReference type="Proteomes" id="UP000325313"/>
    </source>
</evidence>
<dbReference type="Proteomes" id="UP000325313">
    <property type="component" value="Unassembled WGS sequence"/>
</dbReference>
<reference evidence="3 4" key="1">
    <citation type="submission" date="2019-05" db="EMBL/GenBank/DDBJ databases">
        <title>Emergence of the Ug99 lineage of the wheat stem rust pathogen through somatic hybridization.</title>
        <authorList>
            <person name="Li F."/>
            <person name="Upadhyaya N.M."/>
            <person name="Sperschneider J."/>
            <person name="Matny O."/>
            <person name="Nguyen-Phuc H."/>
            <person name="Mago R."/>
            <person name="Raley C."/>
            <person name="Miller M.E."/>
            <person name="Silverstein K.A.T."/>
            <person name="Henningsen E."/>
            <person name="Hirsch C.D."/>
            <person name="Visser B."/>
            <person name="Pretorius Z.A."/>
            <person name="Steffenson B.J."/>
            <person name="Schwessinger B."/>
            <person name="Dodds P.N."/>
            <person name="Figueroa M."/>
        </authorList>
    </citation>
    <scope>NUCLEOTIDE SEQUENCE [LARGE SCALE GENOMIC DNA]</scope>
    <source>
        <strain evidence="1">21-0</strain>
        <strain evidence="2 4">Ug99</strain>
    </source>
</reference>
<organism evidence="1 3">
    <name type="scientific">Puccinia graminis f. sp. tritici</name>
    <dbReference type="NCBI Taxonomy" id="56615"/>
    <lineage>
        <taxon>Eukaryota</taxon>
        <taxon>Fungi</taxon>
        <taxon>Dikarya</taxon>
        <taxon>Basidiomycota</taxon>
        <taxon>Pucciniomycotina</taxon>
        <taxon>Pucciniomycetes</taxon>
        <taxon>Pucciniales</taxon>
        <taxon>Pucciniaceae</taxon>
        <taxon>Puccinia</taxon>
    </lineage>
</organism>
<keyword evidence="3" id="KW-1185">Reference proteome</keyword>
<dbReference type="AlphaFoldDB" id="A0A5B0NZM7"/>
<sequence>MPNQNSIRLIQEAKINYLIEAKLAHHFNSSRYDFPCISSFAPIPPRSLPSQLNFALVSALSPRSVSPSLASPSRSDFSLFTHSSPPFSNALRSDPVSLDPLLHPHFHQSLSLLKSPSM</sequence>
<dbReference type="EMBL" id="VSWC01000080">
    <property type="protein sequence ID" value="KAA1093238.1"/>
    <property type="molecule type" value="Genomic_DNA"/>
</dbReference>
<evidence type="ECO:0000313" key="1">
    <source>
        <dbReference type="EMBL" id="KAA1093238.1"/>
    </source>
</evidence>
<protein>
    <submittedName>
        <fullName evidence="1">Uncharacterized protein</fullName>
    </submittedName>
</protein>
<gene>
    <name evidence="1" type="ORF">PGT21_029346</name>
    <name evidence="2" type="ORF">PGTUg99_015827</name>
</gene>
<dbReference type="EMBL" id="VDEP01000146">
    <property type="protein sequence ID" value="KAA1127994.1"/>
    <property type="molecule type" value="Genomic_DNA"/>
</dbReference>
<proteinExistence type="predicted"/>
<evidence type="ECO:0000313" key="2">
    <source>
        <dbReference type="EMBL" id="KAA1127994.1"/>
    </source>
</evidence>
<accession>A0A5B0NZM7</accession>
<comment type="caution">
    <text evidence="1">The sequence shown here is derived from an EMBL/GenBank/DDBJ whole genome shotgun (WGS) entry which is preliminary data.</text>
</comment>
<dbReference type="Proteomes" id="UP000324748">
    <property type="component" value="Unassembled WGS sequence"/>
</dbReference>
<name>A0A5B0NZM7_PUCGR</name>
<evidence type="ECO:0000313" key="3">
    <source>
        <dbReference type="Proteomes" id="UP000324748"/>
    </source>
</evidence>